<evidence type="ECO:0000313" key="3">
    <source>
        <dbReference type="Proteomes" id="UP001150062"/>
    </source>
</evidence>
<organism evidence="2 3">
    <name type="scientific">Anaeramoeba flamelloides</name>
    <dbReference type="NCBI Taxonomy" id="1746091"/>
    <lineage>
        <taxon>Eukaryota</taxon>
        <taxon>Metamonada</taxon>
        <taxon>Anaeramoebidae</taxon>
        <taxon>Anaeramoeba</taxon>
    </lineage>
</organism>
<proteinExistence type="predicted"/>
<evidence type="ECO:0000313" key="2">
    <source>
        <dbReference type="EMBL" id="KAJ6231341.1"/>
    </source>
</evidence>
<reference evidence="2" key="1">
    <citation type="submission" date="2022-08" db="EMBL/GenBank/DDBJ databases">
        <title>Novel sulfate-reducing endosymbionts in the free-living metamonad Anaeramoeba.</title>
        <authorList>
            <person name="Jerlstrom-Hultqvist J."/>
            <person name="Cepicka I."/>
            <person name="Gallot-Lavallee L."/>
            <person name="Salas-Leiva D."/>
            <person name="Curtis B.A."/>
            <person name="Zahonova K."/>
            <person name="Pipaliya S."/>
            <person name="Dacks J."/>
            <person name="Roger A.J."/>
        </authorList>
    </citation>
    <scope>NUCLEOTIDE SEQUENCE</scope>
    <source>
        <strain evidence="2">Schooner1</strain>
    </source>
</reference>
<name>A0ABQ8XFB5_9EUKA</name>
<dbReference type="Proteomes" id="UP001150062">
    <property type="component" value="Unassembled WGS sequence"/>
</dbReference>
<evidence type="ECO:0000256" key="1">
    <source>
        <dbReference type="SAM" id="MobiDB-lite"/>
    </source>
</evidence>
<feature type="region of interest" description="Disordered" evidence="1">
    <location>
        <begin position="36"/>
        <end position="62"/>
    </location>
</feature>
<sequence length="125" mass="14509">MHNWNEETFYEFEGNEGQDEELVSDETLVQYFDEIFGTEENTKDQKNEKEQATTEENDDQNDQLYELTNHEKQIIEASKIIFETNTKAIPATNNQHRSISTTTNSTTIISTTTKQPIQTILTLEK</sequence>
<keyword evidence="3" id="KW-1185">Reference proteome</keyword>
<accession>A0ABQ8XFB5</accession>
<feature type="region of interest" description="Disordered" evidence="1">
    <location>
        <begin position="1"/>
        <end position="20"/>
    </location>
</feature>
<gene>
    <name evidence="2" type="ORF">M0813_06070</name>
</gene>
<feature type="compositionally biased region" description="Basic and acidic residues" evidence="1">
    <location>
        <begin position="40"/>
        <end position="52"/>
    </location>
</feature>
<feature type="compositionally biased region" description="Acidic residues" evidence="1">
    <location>
        <begin position="8"/>
        <end position="20"/>
    </location>
</feature>
<protein>
    <submittedName>
        <fullName evidence="2">Uncharacterized protein</fullName>
    </submittedName>
</protein>
<dbReference type="EMBL" id="JAOAOG010000301">
    <property type="protein sequence ID" value="KAJ6231341.1"/>
    <property type="molecule type" value="Genomic_DNA"/>
</dbReference>
<comment type="caution">
    <text evidence="2">The sequence shown here is derived from an EMBL/GenBank/DDBJ whole genome shotgun (WGS) entry which is preliminary data.</text>
</comment>